<sequence length="454" mass="46385">MPAGTSRSQISGCPTFSSRTSSCRPTAAAPCTPPPRSSTGGPTGAPRWTAGPWVSSSTSWSTARCPSMATTTRLWSSRSPAGTTGSPRSSQVGTPPPPVCPPSPRPLPCLTRPFPRCLRADPVDADGEPRAPGHHRGHRHALVGQLGLQNASGRAGAAAGERIHAGHGGRVAAPLVPAPAGERLQGALLPQAAHPRRGPGAAALPQEVQEGERRLAGAAGGARGPRELLQVRPQAAQGHPEEEELLRAEGAQPRRPGRGGCGGSRGAGPAPAPRSSGSSARGRAQEGNPEEALGPGVGLLLVPGVLRLRGRAGRGELGPGRGRVRRAAPAGAPGAQERNPQTQREILLGRRRAREPRREGFGGLQRGVPAPGPPLPAGQRRQRGQHPVHGVLRPAGAARPPRRRQRGRAGLRVRREPPAAGGGGGAGGRAAAAPLDCHPLPQPLGGEQRVAGGL</sequence>
<feature type="compositionally biased region" description="Pro residues" evidence="1">
    <location>
        <begin position="94"/>
        <end position="106"/>
    </location>
</feature>
<comment type="caution">
    <text evidence="2">The sequence shown here is derived from an EMBL/GenBank/DDBJ whole genome shotgun (WGS) entry which is preliminary data.</text>
</comment>
<feature type="compositionally biased region" description="Low complexity" evidence="1">
    <location>
        <begin position="267"/>
        <end position="297"/>
    </location>
</feature>
<feature type="region of interest" description="Disordered" evidence="1">
    <location>
        <begin position="120"/>
        <end position="140"/>
    </location>
</feature>
<feature type="region of interest" description="Disordered" evidence="1">
    <location>
        <begin position="1"/>
        <end position="106"/>
    </location>
</feature>
<gene>
    <name evidence="2" type="ORF">RLOC_00008336</name>
</gene>
<dbReference type="EMBL" id="MUZQ01000309">
    <property type="protein sequence ID" value="OWK52993.1"/>
    <property type="molecule type" value="Genomic_DNA"/>
</dbReference>
<feature type="compositionally biased region" description="Low complexity" evidence="1">
    <location>
        <begin position="37"/>
        <end position="46"/>
    </location>
</feature>
<keyword evidence="3" id="KW-1185">Reference proteome</keyword>
<evidence type="ECO:0000313" key="3">
    <source>
        <dbReference type="Proteomes" id="UP000197619"/>
    </source>
</evidence>
<protein>
    <submittedName>
        <fullName evidence="2">Uncharacterized protein</fullName>
    </submittedName>
</protein>
<feature type="compositionally biased region" description="Low complexity" evidence="1">
    <location>
        <begin position="390"/>
        <end position="399"/>
    </location>
</feature>
<feature type="region of interest" description="Disordered" evidence="1">
    <location>
        <begin position="311"/>
        <end position="454"/>
    </location>
</feature>
<name>A0A218UGV9_9PASE</name>
<feature type="compositionally biased region" description="Basic residues" evidence="1">
    <location>
        <begin position="400"/>
        <end position="412"/>
    </location>
</feature>
<evidence type="ECO:0000313" key="2">
    <source>
        <dbReference type="EMBL" id="OWK52993.1"/>
    </source>
</evidence>
<feature type="compositionally biased region" description="Polar residues" evidence="1">
    <location>
        <begin position="1"/>
        <end position="21"/>
    </location>
</feature>
<dbReference type="AlphaFoldDB" id="A0A218UGV9"/>
<feature type="region of interest" description="Disordered" evidence="1">
    <location>
        <begin position="182"/>
        <end position="297"/>
    </location>
</feature>
<accession>A0A218UGV9</accession>
<proteinExistence type="predicted"/>
<feature type="compositionally biased region" description="Polar residues" evidence="1">
    <location>
        <begin position="54"/>
        <end position="93"/>
    </location>
</feature>
<reference evidence="2 3" key="1">
    <citation type="submission" date="2017-05" db="EMBL/GenBank/DDBJ databases">
        <title>Genome of assembly of the Bengalese finch, Lonchura striata domestica.</title>
        <authorList>
            <person name="Colquitt B.M."/>
            <person name="Brainard M.S."/>
        </authorList>
    </citation>
    <scope>NUCLEOTIDE SEQUENCE [LARGE SCALE GENOMIC DNA]</scope>
    <source>
        <strain evidence="2">White83orange57</strain>
    </source>
</reference>
<evidence type="ECO:0000256" key="1">
    <source>
        <dbReference type="SAM" id="MobiDB-lite"/>
    </source>
</evidence>
<organism evidence="2 3">
    <name type="scientific">Lonchura striata</name>
    <name type="common">white-rumped munia</name>
    <dbReference type="NCBI Taxonomy" id="40157"/>
    <lineage>
        <taxon>Eukaryota</taxon>
        <taxon>Metazoa</taxon>
        <taxon>Chordata</taxon>
        <taxon>Craniata</taxon>
        <taxon>Vertebrata</taxon>
        <taxon>Euteleostomi</taxon>
        <taxon>Archelosauria</taxon>
        <taxon>Archosauria</taxon>
        <taxon>Dinosauria</taxon>
        <taxon>Saurischia</taxon>
        <taxon>Theropoda</taxon>
        <taxon>Coelurosauria</taxon>
        <taxon>Aves</taxon>
        <taxon>Neognathae</taxon>
        <taxon>Neoaves</taxon>
        <taxon>Telluraves</taxon>
        <taxon>Australaves</taxon>
        <taxon>Passeriformes</taxon>
        <taxon>Passeroidea</taxon>
        <taxon>Estrildidae</taxon>
        <taxon>Estrildinae</taxon>
        <taxon>Lonchura</taxon>
    </lineage>
</organism>
<dbReference type="Proteomes" id="UP000197619">
    <property type="component" value="Unassembled WGS sequence"/>
</dbReference>
<feature type="compositionally biased region" description="Basic and acidic residues" evidence="1">
    <location>
        <begin position="120"/>
        <end position="131"/>
    </location>
</feature>